<name>A0A0G3GPQ9_9CORY</name>
<gene>
    <name evidence="9" type="primary">hemH</name>
    <name evidence="7" type="synonym">cpfC</name>
    <name evidence="9" type="ORF">CEPID_06590</name>
</gene>
<dbReference type="CDD" id="cd03411">
    <property type="entry name" value="Ferrochelatase_N"/>
    <property type="match status" value="1"/>
</dbReference>
<comment type="caution">
    <text evidence="7">Lacks conserved residue(s) required for the propagation of feature annotation.</text>
</comment>
<evidence type="ECO:0000256" key="3">
    <source>
        <dbReference type="ARBA" id="ARBA00023133"/>
    </source>
</evidence>
<feature type="binding site" evidence="7">
    <location>
        <position position="57"/>
    </location>
    <ligand>
        <name>Fe-coproporphyrin III</name>
        <dbReference type="ChEBI" id="CHEBI:68438"/>
    </ligand>
</feature>
<evidence type="ECO:0000256" key="1">
    <source>
        <dbReference type="ARBA" id="ARBA00004744"/>
    </source>
</evidence>
<evidence type="ECO:0000313" key="10">
    <source>
        <dbReference type="Proteomes" id="UP000035368"/>
    </source>
</evidence>
<dbReference type="RefSeq" id="WP_047240246.1">
    <property type="nucleotide sequence ID" value="NZ_CP011541.1"/>
</dbReference>
<keyword evidence="3 7" id="KW-0350">Heme biosynthesis</keyword>
<evidence type="ECO:0000313" key="9">
    <source>
        <dbReference type="EMBL" id="AKK03176.1"/>
    </source>
</evidence>
<dbReference type="UniPathway" id="UPA00252"/>
<reference evidence="9 10" key="1">
    <citation type="submission" date="2015-05" db="EMBL/GenBank/DDBJ databases">
        <title>Complete genome sequence of Corynebacterium epidermidicanis DSM 45586, isolated from the skin of a dog suffering from pruritus.</title>
        <authorList>
            <person name="Ruckert C."/>
            <person name="Albersmeier A."/>
            <person name="Winkler A."/>
            <person name="Tauch A."/>
        </authorList>
    </citation>
    <scope>NUCLEOTIDE SEQUENCE [LARGE SCALE GENOMIC DNA]</scope>
    <source>
        <strain evidence="9 10">DSM 45586</strain>
    </source>
</reference>
<protein>
    <recommendedName>
        <fullName evidence="7">Coproporphyrin III ferrochelatase</fullName>
        <ecNumber evidence="7">4.99.1.9</ecNumber>
    </recommendedName>
</protein>
<dbReference type="Pfam" id="PF00762">
    <property type="entry name" value="Ferrochelatase"/>
    <property type="match status" value="1"/>
</dbReference>
<proteinExistence type="inferred from homology"/>
<keyword evidence="7" id="KW-0479">Metal-binding</keyword>
<dbReference type="KEGG" id="cei:CEPID_06590"/>
<keyword evidence="4 7" id="KW-0456">Lyase</keyword>
<sequence length="360" mass="39187">MTVSASPFDALLVLSFGGPEGPDDVRPFLENVTAGRGIPPERLDEVGAHYFHFGGVSPLNALNREIIANLEQAIAERGWQLPIYFGNRNWHPFGTETAERIARDGHRKVAVFATSAWGGYSGCKQYNEDIAQLRAHLAEQGLPEVEFVKLRQFYDHPLFIKAFAEATRAAFDSLSSQQREHSRLVFTAHSIPTAADEASGLPADGPLYSSQVGEASRLVAAELGITDYDLVWQSRSGAPHIPWLEPDIVDHAHELHEAGVTTLIVCPIGFISDHIEVIWDLDSELQTAATADGQHVVRVGTPGPTAEFTSMVLSLIDEYAAGLRPGNYELAARLGTTPLRGCTRNGAPCAEGCCPTRPRR</sequence>
<dbReference type="InterPro" id="IPR033659">
    <property type="entry name" value="Ferrochelatase_N"/>
</dbReference>
<comment type="function">
    <text evidence="7">Involved in coproporphyrin-dependent heme b biosynthesis. Catalyzes the insertion of ferrous iron into coproporphyrin III to form Fe-coproporphyrin III.</text>
</comment>
<dbReference type="STRING" id="1050174.CEPID_06590"/>
<comment type="pathway">
    <text evidence="1 7">Porphyrin-containing compound metabolism; protoheme biosynthesis.</text>
</comment>
<comment type="similarity">
    <text evidence="7 8">Belongs to the ferrochelatase family.</text>
</comment>
<keyword evidence="2 7" id="KW-0408">Iron</keyword>
<dbReference type="CDD" id="cd00419">
    <property type="entry name" value="Ferrochelatase_C"/>
    <property type="match status" value="1"/>
</dbReference>
<evidence type="ECO:0000256" key="6">
    <source>
        <dbReference type="ARBA" id="ARBA00024536"/>
    </source>
</evidence>
<feature type="binding site" evidence="7">
    <location>
        <position position="189"/>
    </location>
    <ligand>
        <name>Fe(2+)</name>
        <dbReference type="ChEBI" id="CHEBI:29033"/>
    </ligand>
</feature>
<feature type="binding site" evidence="7">
    <location>
        <position position="276"/>
    </location>
    <ligand>
        <name>Fe(2+)</name>
        <dbReference type="ChEBI" id="CHEBI:29033"/>
    </ligand>
</feature>
<dbReference type="EMBL" id="CP011541">
    <property type="protein sequence ID" value="AKK03176.1"/>
    <property type="molecule type" value="Genomic_DNA"/>
</dbReference>
<comment type="subcellular location">
    <subcellularLocation>
        <location evidence="7">Cytoplasm</location>
    </subcellularLocation>
</comment>
<evidence type="ECO:0000256" key="2">
    <source>
        <dbReference type="ARBA" id="ARBA00023004"/>
    </source>
</evidence>
<dbReference type="InterPro" id="IPR033644">
    <property type="entry name" value="Ferrochelatase_C"/>
</dbReference>
<dbReference type="PANTHER" id="PTHR11108:SF1">
    <property type="entry name" value="FERROCHELATASE, MITOCHONDRIAL"/>
    <property type="match status" value="1"/>
</dbReference>
<dbReference type="InterPro" id="IPR001015">
    <property type="entry name" value="Ferrochelatase"/>
</dbReference>
<dbReference type="AlphaFoldDB" id="A0A0G3GPQ9"/>
<dbReference type="HAMAP" id="MF_00323">
    <property type="entry name" value="Ferrochelatase"/>
    <property type="match status" value="1"/>
</dbReference>
<evidence type="ECO:0000256" key="7">
    <source>
        <dbReference type="HAMAP-Rule" id="MF_00323"/>
    </source>
</evidence>
<dbReference type="PANTHER" id="PTHR11108">
    <property type="entry name" value="FERROCHELATASE"/>
    <property type="match status" value="1"/>
</dbReference>
<dbReference type="EC" id="4.99.1.9" evidence="7"/>
<accession>A0A0G3GPQ9</accession>
<evidence type="ECO:0000256" key="5">
    <source>
        <dbReference type="ARBA" id="ARBA00023244"/>
    </source>
</evidence>
<keyword evidence="10" id="KW-1185">Reference proteome</keyword>
<dbReference type="Gene3D" id="3.40.50.1400">
    <property type="match status" value="2"/>
</dbReference>
<dbReference type="GO" id="GO:0006783">
    <property type="term" value="P:heme biosynthetic process"/>
    <property type="evidence" value="ECO:0007669"/>
    <property type="project" value="UniProtKB-UniRule"/>
</dbReference>
<feature type="binding site" evidence="7">
    <location>
        <position position="126"/>
    </location>
    <ligand>
        <name>Fe-coproporphyrin III</name>
        <dbReference type="ChEBI" id="CHEBI:68438"/>
    </ligand>
</feature>
<dbReference type="Proteomes" id="UP000035368">
    <property type="component" value="Chromosome"/>
</dbReference>
<dbReference type="PATRIC" id="fig|1050174.4.peg.1329"/>
<organism evidence="9 10">
    <name type="scientific">Corynebacterium epidermidicanis</name>
    <dbReference type="NCBI Taxonomy" id="1050174"/>
    <lineage>
        <taxon>Bacteria</taxon>
        <taxon>Bacillati</taxon>
        <taxon>Actinomycetota</taxon>
        <taxon>Actinomycetes</taxon>
        <taxon>Mycobacteriales</taxon>
        <taxon>Corynebacteriaceae</taxon>
        <taxon>Corynebacterium</taxon>
    </lineage>
</organism>
<evidence type="ECO:0000256" key="4">
    <source>
        <dbReference type="ARBA" id="ARBA00023239"/>
    </source>
</evidence>
<keyword evidence="5 7" id="KW-0627">Porphyrin biosynthesis</keyword>
<dbReference type="OrthoDB" id="9776380at2"/>
<evidence type="ECO:0000256" key="8">
    <source>
        <dbReference type="RuleBase" id="RU004185"/>
    </source>
</evidence>
<dbReference type="GO" id="GO:0005737">
    <property type="term" value="C:cytoplasm"/>
    <property type="evidence" value="ECO:0007669"/>
    <property type="project" value="UniProtKB-SubCell"/>
</dbReference>
<dbReference type="NCBIfam" id="NF000689">
    <property type="entry name" value="PRK00035.2-1"/>
    <property type="match status" value="1"/>
</dbReference>
<dbReference type="SUPFAM" id="SSF53800">
    <property type="entry name" value="Chelatase"/>
    <property type="match status" value="1"/>
</dbReference>
<keyword evidence="7" id="KW-0963">Cytoplasm</keyword>
<dbReference type="GO" id="GO:0004325">
    <property type="term" value="F:ferrochelatase activity"/>
    <property type="evidence" value="ECO:0007669"/>
    <property type="project" value="UniProtKB-UniRule"/>
</dbReference>
<comment type="catalytic activity">
    <reaction evidence="6">
        <text>Fe-coproporphyrin III + 2 H(+) = coproporphyrin III + Fe(2+)</text>
        <dbReference type="Rhea" id="RHEA:49572"/>
        <dbReference type="ChEBI" id="CHEBI:15378"/>
        <dbReference type="ChEBI" id="CHEBI:29033"/>
        <dbReference type="ChEBI" id="CHEBI:68438"/>
        <dbReference type="ChEBI" id="CHEBI:131725"/>
        <dbReference type="EC" id="4.99.1.9"/>
    </reaction>
    <physiologicalReaction direction="right-to-left" evidence="6">
        <dbReference type="Rhea" id="RHEA:49574"/>
    </physiologicalReaction>
</comment>
<dbReference type="GO" id="GO:0046872">
    <property type="term" value="F:metal ion binding"/>
    <property type="evidence" value="ECO:0007669"/>
    <property type="project" value="UniProtKB-KW"/>
</dbReference>